<keyword evidence="1" id="KW-1133">Transmembrane helix</keyword>
<reference evidence="2" key="1">
    <citation type="submission" date="2021-11" db="EMBL/GenBank/DDBJ databases">
        <authorList>
            <consortium name="Genoscope - CEA"/>
            <person name="William W."/>
        </authorList>
    </citation>
    <scope>NUCLEOTIDE SEQUENCE</scope>
</reference>
<protein>
    <submittedName>
        <fullName evidence="2">Uncharacterized protein</fullName>
    </submittedName>
</protein>
<gene>
    <name evidence="2" type="ORF">PECAL_4P16270</name>
</gene>
<organism evidence="2 3">
    <name type="scientific">Pelagomonas calceolata</name>
    <dbReference type="NCBI Taxonomy" id="35677"/>
    <lineage>
        <taxon>Eukaryota</taxon>
        <taxon>Sar</taxon>
        <taxon>Stramenopiles</taxon>
        <taxon>Ochrophyta</taxon>
        <taxon>Pelagophyceae</taxon>
        <taxon>Pelagomonadales</taxon>
        <taxon>Pelagomonadaceae</taxon>
        <taxon>Pelagomonas</taxon>
    </lineage>
</organism>
<name>A0A8J2SJZ1_9STRA</name>
<proteinExistence type="predicted"/>
<keyword evidence="1" id="KW-0812">Transmembrane</keyword>
<keyword evidence="3" id="KW-1185">Reference proteome</keyword>
<evidence type="ECO:0000313" key="3">
    <source>
        <dbReference type="Proteomes" id="UP000789595"/>
    </source>
</evidence>
<comment type="caution">
    <text evidence="2">The sequence shown here is derived from an EMBL/GenBank/DDBJ whole genome shotgun (WGS) entry which is preliminary data.</text>
</comment>
<dbReference type="EMBL" id="CAKKNE010000004">
    <property type="protein sequence ID" value="CAH0374353.1"/>
    <property type="molecule type" value="Genomic_DNA"/>
</dbReference>
<dbReference type="Proteomes" id="UP000789595">
    <property type="component" value="Unassembled WGS sequence"/>
</dbReference>
<evidence type="ECO:0000256" key="1">
    <source>
        <dbReference type="SAM" id="Phobius"/>
    </source>
</evidence>
<accession>A0A8J2SJZ1</accession>
<dbReference type="AlphaFoldDB" id="A0A8J2SJZ1"/>
<feature type="transmembrane region" description="Helical" evidence="1">
    <location>
        <begin position="179"/>
        <end position="212"/>
    </location>
</feature>
<evidence type="ECO:0000313" key="2">
    <source>
        <dbReference type="EMBL" id="CAH0374353.1"/>
    </source>
</evidence>
<keyword evidence="1" id="KW-0472">Membrane</keyword>
<sequence length="222" mass="24376">MPIMRVGLSKVPRRVGIYHKTDYSSLARRPRRHLQAPQLGAVVARLHLRPARLRHDRGLFVELADQCGVVLRGLPRYGGPRRRQPARLRVGELEAPRVARALAAAAGRLAAVVARVEAPGVPALRELREELPRLVGRDVVQVEVLGVAQPGAELRCPRVVVVLGVELFTRDIRRDDRSVVVVVAAAFLLLLGFFLLLVLFVFVLFLVLLFLALAVLTAAGAV</sequence>